<comment type="caution">
    <text evidence="1">The sequence shown here is derived from an EMBL/GenBank/DDBJ whole genome shotgun (WGS) entry which is preliminary data.</text>
</comment>
<reference evidence="1 2" key="1">
    <citation type="submission" date="2011-12" db="EMBL/GenBank/DDBJ databases">
        <title>The Genome Sequence of Prevotella maculosa OT 289.</title>
        <authorList>
            <consortium name="The Broad Institute Genome Sequencing Platform"/>
            <person name="Earl A."/>
            <person name="Ward D."/>
            <person name="Feldgarden M."/>
            <person name="Gevers D."/>
            <person name="Izard J."/>
            <person name="Blanton J.M."/>
            <person name="Mathney J."/>
            <person name="Tanner A.C."/>
            <person name="Dewhirst F.E."/>
            <person name="Young S.K."/>
            <person name="Zeng Q."/>
            <person name="Gargeya S."/>
            <person name="Fitzgerald M."/>
            <person name="Haas B."/>
            <person name="Abouelleil A."/>
            <person name="Alvarado L."/>
            <person name="Arachchi H.M."/>
            <person name="Berlin A."/>
            <person name="Chapman S.B."/>
            <person name="Gearin G."/>
            <person name="Goldberg J."/>
            <person name="Griggs A."/>
            <person name="Gujja S."/>
            <person name="Hansen M."/>
            <person name="Heiman D."/>
            <person name="Howarth C."/>
            <person name="Larimer J."/>
            <person name="Lui A."/>
            <person name="MacDonald P.J.P."/>
            <person name="McCowen C."/>
            <person name="Montmayeur A."/>
            <person name="Murphy C."/>
            <person name="Neiman D."/>
            <person name="Pearson M."/>
            <person name="Priest M."/>
            <person name="Roberts A."/>
            <person name="Saif S."/>
            <person name="Shea T."/>
            <person name="Sisk P."/>
            <person name="Stolte C."/>
            <person name="Sykes S."/>
            <person name="Wortman J."/>
            <person name="Nusbaum C."/>
            <person name="Birren B."/>
        </authorList>
    </citation>
    <scope>NUCLEOTIDE SEQUENCE [LARGE SCALE GENOMIC DNA]</scope>
    <source>
        <strain evidence="1 2">OT 289</strain>
    </source>
</reference>
<name>H1HLY8_9BACT</name>
<organism evidence="1 2">
    <name type="scientific">Segatella maculosa OT 289</name>
    <dbReference type="NCBI Taxonomy" id="999422"/>
    <lineage>
        <taxon>Bacteria</taxon>
        <taxon>Pseudomonadati</taxon>
        <taxon>Bacteroidota</taxon>
        <taxon>Bacteroidia</taxon>
        <taxon>Bacteroidales</taxon>
        <taxon>Prevotellaceae</taxon>
        <taxon>Segatella</taxon>
    </lineage>
</organism>
<evidence type="ECO:0000313" key="2">
    <source>
        <dbReference type="Proteomes" id="UP000003167"/>
    </source>
</evidence>
<dbReference type="HOGENOM" id="CLU_2509930_0_0_10"/>
<accession>H1HLY8</accession>
<dbReference type="AlphaFoldDB" id="H1HLY8"/>
<evidence type="ECO:0000313" key="1">
    <source>
        <dbReference type="EMBL" id="EHO71326.1"/>
    </source>
</evidence>
<keyword evidence="2" id="KW-1185">Reference proteome</keyword>
<sequence>MWGSVLRPCPVNEICFHSASPPRGFCLLTEKSFVFLLRSLLCSHWERSCLPIGNTLVFLLGKVEASYWEYNHVPIAAVFLKNVIA</sequence>
<dbReference type="PATRIC" id="fig|999422.3.peg.1220"/>
<dbReference type="Proteomes" id="UP000003167">
    <property type="component" value="Unassembled WGS sequence"/>
</dbReference>
<protein>
    <submittedName>
        <fullName evidence="1">Uncharacterized protein</fullName>
    </submittedName>
</protein>
<dbReference type="EMBL" id="AGEK01000021">
    <property type="protein sequence ID" value="EHO71326.1"/>
    <property type="molecule type" value="Genomic_DNA"/>
</dbReference>
<proteinExistence type="predicted"/>
<gene>
    <name evidence="1" type="ORF">HMPREF9944_01182</name>
</gene>